<dbReference type="InterPro" id="IPR040624">
    <property type="entry name" value="HalOD1"/>
</dbReference>
<dbReference type="Pfam" id="PF18545">
    <property type="entry name" value="HalOD1"/>
    <property type="match status" value="1"/>
</dbReference>
<reference evidence="4" key="1">
    <citation type="submission" date="2017-01" db="EMBL/GenBank/DDBJ databases">
        <authorList>
            <person name="Varghese N."/>
            <person name="Submissions S."/>
        </authorList>
    </citation>
    <scope>NUCLEOTIDE SEQUENCE [LARGE SCALE GENOMIC DNA]</scope>
    <source>
        <strain evidence="4">CGMCC 1.7737</strain>
    </source>
</reference>
<accession>A0A1N7FE02</accession>
<proteinExistence type="predicted"/>
<dbReference type="AlphaFoldDB" id="A0A1N7FE02"/>
<name>A0A1N7FE02_9EURY</name>
<protein>
    <recommendedName>
        <fullName evidence="2">Halobacterial output domain-containing protein</fullName>
    </recommendedName>
</protein>
<feature type="region of interest" description="Disordered" evidence="1">
    <location>
        <begin position="1"/>
        <end position="29"/>
    </location>
</feature>
<evidence type="ECO:0000313" key="3">
    <source>
        <dbReference type="EMBL" id="SIR98547.1"/>
    </source>
</evidence>
<dbReference type="RefSeq" id="WP_076433542.1">
    <property type="nucleotide sequence ID" value="NZ_FTNO01000008.1"/>
</dbReference>
<evidence type="ECO:0000259" key="2">
    <source>
        <dbReference type="Pfam" id="PF18545"/>
    </source>
</evidence>
<dbReference type="OrthoDB" id="271604at2157"/>
<evidence type="ECO:0000256" key="1">
    <source>
        <dbReference type="SAM" id="MobiDB-lite"/>
    </source>
</evidence>
<keyword evidence="4" id="KW-1185">Reference proteome</keyword>
<feature type="domain" description="Halobacterial output" evidence="2">
    <location>
        <begin position="26"/>
        <end position="98"/>
    </location>
</feature>
<evidence type="ECO:0000313" key="4">
    <source>
        <dbReference type="Proteomes" id="UP000186914"/>
    </source>
</evidence>
<dbReference type="Proteomes" id="UP000186914">
    <property type="component" value="Unassembled WGS sequence"/>
</dbReference>
<sequence length="99" mass="10650">MSNEDSPNSDDGDPPKGIQLQYDWSSTEPSTAVVETTAQAANCDHRELSPLYDSIDPDAFDAILARTRTNIDTTTSISFTYAGYSVTVHSTGTIHVAPV</sequence>
<dbReference type="EMBL" id="FTNO01000008">
    <property type="protein sequence ID" value="SIR98547.1"/>
    <property type="molecule type" value="Genomic_DNA"/>
</dbReference>
<gene>
    <name evidence="3" type="ORF">SAMN05421858_4988</name>
</gene>
<organism evidence="3 4">
    <name type="scientific">Haladaptatus litoreus</name>
    <dbReference type="NCBI Taxonomy" id="553468"/>
    <lineage>
        <taxon>Archaea</taxon>
        <taxon>Methanobacteriati</taxon>
        <taxon>Methanobacteriota</taxon>
        <taxon>Stenosarchaea group</taxon>
        <taxon>Halobacteria</taxon>
        <taxon>Halobacteriales</taxon>
        <taxon>Haladaptataceae</taxon>
        <taxon>Haladaptatus</taxon>
    </lineage>
</organism>